<dbReference type="EMBL" id="BGPR01000451">
    <property type="protein sequence ID" value="GBM21004.1"/>
    <property type="molecule type" value="Genomic_DNA"/>
</dbReference>
<keyword evidence="2" id="KW-1185">Reference proteome</keyword>
<evidence type="ECO:0000313" key="1">
    <source>
        <dbReference type="EMBL" id="GBM21004.1"/>
    </source>
</evidence>
<gene>
    <name evidence="1" type="ORF">AVEN_9702_1</name>
</gene>
<proteinExistence type="predicted"/>
<dbReference type="OrthoDB" id="6428411at2759"/>
<reference evidence="1 2" key="1">
    <citation type="journal article" date="2019" name="Sci. Rep.">
        <title>Orb-weaving spider Araneus ventricosus genome elucidates the spidroin gene catalogue.</title>
        <authorList>
            <person name="Kono N."/>
            <person name="Nakamura H."/>
            <person name="Ohtoshi R."/>
            <person name="Moran D.A.P."/>
            <person name="Shinohara A."/>
            <person name="Yoshida Y."/>
            <person name="Fujiwara M."/>
            <person name="Mori M."/>
            <person name="Tomita M."/>
            <person name="Arakawa K."/>
        </authorList>
    </citation>
    <scope>NUCLEOTIDE SEQUENCE [LARGE SCALE GENOMIC DNA]</scope>
</reference>
<organism evidence="1 2">
    <name type="scientific">Araneus ventricosus</name>
    <name type="common">Orbweaver spider</name>
    <name type="synonym">Epeira ventricosa</name>
    <dbReference type="NCBI Taxonomy" id="182803"/>
    <lineage>
        <taxon>Eukaryota</taxon>
        <taxon>Metazoa</taxon>
        <taxon>Ecdysozoa</taxon>
        <taxon>Arthropoda</taxon>
        <taxon>Chelicerata</taxon>
        <taxon>Arachnida</taxon>
        <taxon>Araneae</taxon>
        <taxon>Araneomorphae</taxon>
        <taxon>Entelegynae</taxon>
        <taxon>Araneoidea</taxon>
        <taxon>Araneidae</taxon>
        <taxon>Araneus</taxon>
    </lineage>
</organism>
<accession>A0A4Y2DZD8</accession>
<sequence length="368" mass="42179">MTLKNPSVNFYDSDFDSRNESTLFGDTSDLNVAFIASPAKSISCILDDSSLNDPAGMLVYNDENDDLEKVRDQKVNKLEAKRDGVELCCQGNHSKTAEEGFRNRSSLESDLALYSVTNPGYLCKNEKNWISTAKRNRMPRFGDLNSEIGNIQFSQIFETTDSSKKKEERTECIFTSTCLDEFQKISEEYDWRKIEKRSVFEMDDESEKMEPKIRVPVSRSDYVYHELSTIPEVDSMFMDESVESLMNSDKCDSLFTHDSKNSKVLKANDSFDIFMKSNAPSSFPAYVMKVIQREHIEKLLQEPGILEQSDLTLISTDLDSLSKISEISTKKGHCHSYYKIKRFDDEESPSLISFEQHELSCMRDCAKE</sequence>
<comment type="caution">
    <text evidence="1">The sequence shown here is derived from an EMBL/GenBank/DDBJ whole genome shotgun (WGS) entry which is preliminary data.</text>
</comment>
<protein>
    <submittedName>
        <fullName evidence="1">Uncharacterized protein</fullName>
    </submittedName>
</protein>
<dbReference type="AlphaFoldDB" id="A0A4Y2DZD8"/>
<evidence type="ECO:0000313" key="2">
    <source>
        <dbReference type="Proteomes" id="UP000499080"/>
    </source>
</evidence>
<dbReference type="Proteomes" id="UP000499080">
    <property type="component" value="Unassembled WGS sequence"/>
</dbReference>
<name>A0A4Y2DZD8_ARAVE</name>